<sequence>MGEDYRPSLLPGPVGSHRFPYQGAQSGEDTRLVSRLHGRREHGEIRVCWRDIIWLPRHTANGTVNRGAEGRVRPIQSGGRGFRRGSAVLGSEQWNRWNSGTTPREVLFAVASVNLADAPAPGSAERKRDDGAVSALQVARASAGPWEERTAPPAGPLPCPPPLLLLLLLLTLIGFRSGIPSSRSPHAP</sequence>
<feature type="region of interest" description="Disordered" evidence="1">
    <location>
        <begin position="1"/>
        <end position="26"/>
    </location>
</feature>
<gene>
    <name evidence="2" type="ORF">AAFF_G00104230</name>
</gene>
<protein>
    <submittedName>
        <fullName evidence="2">Uncharacterized protein</fullName>
    </submittedName>
</protein>
<evidence type="ECO:0000256" key="1">
    <source>
        <dbReference type="SAM" id="MobiDB-lite"/>
    </source>
</evidence>
<accession>A0AAD7WX45</accession>
<name>A0AAD7WX45_9TELE</name>
<evidence type="ECO:0000313" key="3">
    <source>
        <dbReference type="Proteomes" id="UP001221898"/>
    </source>
</evidence>
<organism evidence="2 3">
    <name type="scientific">Aldrovandia affinis</name>
    <dbReference type="NCBI Taxonomy" id="143900"/>
    <lineage>
        <taxon>Eukaryota</taxon>
        <taxon>Metazoa</taxon>
        <taxon>Chordata</taxon>
        <taxon>Craniata</taxon>
        <taxon>Vertebrata</taxon>
        <taxon>Euteleostomi</taxon>
        <taxon>Actinopterygii</taxon>
        <taxon>Neopterygii</taxon>
        <taxon>Teleostei</taxon>
        <taxon>Notacanthiformes</taxon>
        <taxon>Halosauridae</taxon>
        <taxon>Aldrovandia</taxon>
    </lineage>
</organism>
<dbReference type="EMBL" id="JAINUG010000017">
    <property type="protein sequence ID" value="KAJ8412841.1"/>
    <property type="molecule type" value="Genomic_DNA"/>
</dbReference>
<evidence type="ECO:0000313" key="2">
    <source>
        <dbReference type="EMBL" id="KAJ8412841.1"/>
    </source>
</evidence>
<comment type="caution">
    <text evidence="2">The sequence shown here is derived from an EMBL/GenBank/DDBJ whole genome shotgun (WGS) entry which is preliminary data.</text>
</comment>
<dbReference type="Proteomes" id="UP001221898">
    <property type="component" value="Unassembled WGS sequence"/>
</dbReference>
<keyword evidence="3" id="KW-1185">Reference proteome</keyword>
<dbReference type="AlphaFoldDB" id="A0AAD7WX45"/>
<reference evidence="2" key="1">
    <citation type="journal article" date="2023" name="Science">
        <title>Genome structures resolve the early diversification of teleost fishes.</title>
        <authorList>
            <person name="Parey E."/>
            <person name="Louis A."/>
            <person name="Montfort J."/>
            <person name="Bouchez O."/>
            <person name="Roques C."/>
            <person name="Iampietro C."/>
            <person name="Lluch J."/>
            <person name="Castinel A."/>
            <person name="Donnadieu C."/>
            <person name="Desvignes T."/>
            <person name="Floi Bucao C."/>
            <person name="Jouanno E."/>
            <person name="Wen M."/>
            <person name="Mejri S."/>
            <person name="Dirks R."/>
            <person name="Jansen H."/>
            <person name="Henkel C."/>
            <person name="Chen W.J."/>
            <person name="Zahm M."/>
            <person name="Cabau C."/>
            <person name="Klopp C."/>
            <person name="Thompson A.W."/>
            <person name="Robinson-Rechavi M."/>
            <person name="Braasch I."/>
            <person name="Lecointre G."/>
            <person name="Bobe J."/>
            <person name="Postlethwait J.H."/>
            <person name="Berthelot C."/>
            <person name="Roest Crollius H."/>
            <person name="Guiguen Y."/>
        </authorList>
    </citation>
    <scope>NUCLEOTIDE SEQUENCE</scope>
    <source>
        <strain evidence="2">NC1722</strain>
    </source>
</reference>
<proteinExistence type="predicted"/>